<evidence type="ECO:0000313" key="7">
    <source>
        <dbReference type="EMBL" id="MFC3104350.1"/>
    </source>
</evidence>
<protein>
    <submittedName>
        <fullName evidence="7">Sigma-54-dependent Fis family transcriptional regulator</fullName>
    </submittedName>
</protein>
<dbReference type="Pfam" id="PF00158">
    <property type="entry name" value="Sigma54_activat"/>
    <property type="match status" value="1"/>
</dbReference>
<dbReference type="PROSITE" id="PS00675">
    <property type="entry name" value="SIGMA54_INTERACT_1"/>
    <property type="match status" value="1"/>
</dbReference>
<dbReference type="InterPro" id="IPR025944">
    <property type="entry name" value="Sigma_54_int_dom_CS"/>
</dbReference>
<dbReference type="PROSITE" id="PS00688">
    <property type="entry name" value="SIGMA54_INTERACT_3"/>
    <property type="match status" value="1"/>
</dbReference>
<evidence type="ECO:0000256" key="1">
    <source>
        <dbReference type="ARBA" id="ARBA00022741"/>
    </source>
</evidence>
<evidence type="ECO:0000256" key="4">
    <source>
        <dbReference type="ARBA" id="ARBA00023125"/>
    </source>
</evidence>
<name>A0ABV7ER73_9GAMM</name>
<sequence length="621" mass="67946">MTTIQSHVEEIEHVASGGTSVRDQPVVQSWLRCLNDYKLDPSAPQRAYIVPHATLREHQEQAEELIRISRSGLSTLFDHVAEQNYVLLLSDARGVAVDYLGHPRMDRELRKAGLYLGAEWSESRAGTCAVGACMASREAVVIHQDDHFDPTHTGLSCTAAPIFDTLGDLAAVLDISQLCSPTAKTSQQLALNLVTATARRIELANLVARTRDEWVLRLSRLPDFLDIDPDAAISLDGSGRITGMTHGGFDALRRAVGMQVPATRALLGQPISRFFDLEIDDLPRYMRGRPAGERLLHANGEPLCFASAMSPAKPHARRAAAASQPLPGALSALSFGDAHMDAIQHRAARFGARSIAMLIQGETGTGKEMLARAIHESYGRRGAFIAVNCAAIPEHLIESELFGYVPNAFTGAAKSGKTGLIEAADGGTLFLDEIGDMPTALQSRLLRVLSEGEVTPVGGHKPRPVRLQVISATHRQLAELVAEGRFREDLYYRLNAATLRLPALRERQDFDALVNHLLRNICDRYDEEYRLEESACRILRQHDWPGNLRELRNALEVGCALCENHVVKAADLPADVRHGESRGSGLSIQLAACDGNVSELARRLGVNRSTVHRRLKREGSS</sequence>
<keyword evidence="8" id="KW-1185">Reference proteome</keyword>
<dbReference type="InterPro" id="IPR002197">
    <property type="entry name" value="HTH_Fis"/>
</dbReference>
<dbReference type="InterPro" id="IPR025943">
    <property type="entry name" value="Sigma_54_int_dom_ATP-bd_2"/>
</dbReference>
<dbReference type="SUPFAM" id="SSF52540">
    <property type="entry name" value="P-loop containing nucleoside triphosphate hydrolases"/>
    <property type="match status" value="1"/>
</dbReference>
<dbReference type="Proteomes" id="UP001595462">
    <property type="component" value="Unassembled WGS sequence"/>
</dbReference>
<keyword evidence="3" id="KW-0805">Transcription regulation</keyword>
<dbReference type="Gene3D" id="3.30.450.40">
    <property type="match status" value="1"/>
</dbReference>
<dbReference type="InterPro" id="IPR025662">
    <property type="entry name" value="Sigma_54_int_dom_ATP-bd_1"/>
</dbReference>
<dbReference type="RefSeq" id="WP_380689380.1">
    <property type="nucleotide sequence ID" value="NZ_JBHRSS010000004.1"/>
</dbReference>
<accession>A0ABV7ER73</accession>
<comment type="caution">
    <text evidence="7">The sequence shown here is derived from an EMBL/GenBank/DDBJ whole genome shotgun (WGS) entry which is preliminary data.</text>
</comment>
<dbReference type="InterPro" id="IPR009057">
    <property type="entry name" value="Homeodomain-like_sf"/>
</dbReference>
<reference evidence="8" key="1">
    <citation type="journal article" date="2019" name="Int. J. Syst. Evol. Microbiol.">
        <title>The Global Catalogue of Microorganisms (GCM) 10K type strain sequencing project: providing services to taxonomists for standard genome sequencing and annotation.</title>
        <authorList>
            <consortium name="The Broad Institute Genomics Platform"/>
            <consortium name="The Broad Institute Genome Sequencing Center for Infectious Disease"/>
            <person name="Wu L."/>
            <person name="Ma J."/>
        </authorList>
    </citation>
    <scope>NUCLEOTIDE SEQUENCE [LARGE SCALE GENOMIC DNA]</scope>
    <source>
        <strain evidence="8">KCTC 52640</strain>
    </source>
</reference>
<dbReference type="InterPro" id="IPR027417">
    <property type="entry name" value="P-loop_NTPase"/>
</dbReference>
<dbReference type="InterPro" id="IPR058031">
    <property type="entry name" value="AAA_lid_NorR"/>
</dbReference>
<dbReference type="Gene3D" id="1.10.8.60">
    <property type="match status" value="1"/>
</dbReference>
<evidence type="ECO:0000256" key="5">
    <source>
        <dbReference type="ARBA" id="ARBA00023163"/>
    </source>
</evidence>
<dbReference type="SUPFAM" id="SSF55781">
    <property type="entry name" value="GAF domain-like"/>
    <property type="match status" value="1"/>
</dbReference>
<evidence type="ECO:0000259" key="6">
    <source>
        <dbReference type="PROSITE" id="PS50045"/>
    </source>
</evidence>
<keyword evidence="5" id="KW-0804">Transcription</keyword>
<proteinExistence type="predicted"/>
<dbReference type="SUPFAM" id="SSF46689">
    <property type="entry name" value="Homeodomain-like"/>
    <property type="match status" value="1"/>
</dbReference>
<organism evidence="7 8">
    <name type="scientific">Salinisphaera aquimarina</name>
    <dbReference type="NCBI Taxonomy" id="2094031"/>
    <lineage>
        <taxon>Bacteria</taxon>
        <taxon>Pseudomonadati</taxon>
        <taxon>Pseudomonadota</taxon>
        <taxon>Gammaproteobacteria</taxon>
        <taxon>Salinisphaerales</taxon>
        <taxon>Salinisphaeraceae</taxon>
        <taxon>Salinisphaera</taxon>
    </lineage>
</organism>
<keyword evidence="4" id="KW-0238">DNA-binding</keyword>
<dbReference type="Gene3D" id="1.10.10.60">
    <property type="entry name" value="Homeodomain-like"/>
    <property type="match status" value="1"/>
</dbReference>
<dbReference type="Pfam" id="PF25601">
    <property type="entry name" value="AAA_lid_14"/>
    <property type="match status" value="1"/>
</dbReference>
<keyword evidence="1" id="KW-0547">Nucleotide-binding</keyword>
<evidence type="ECO:0000256" key="2">
    <source>
        <dbReference type="ARBA" id="ARBA00022840"/>
    </source>
</evidence>
<dbReference type="InterPro" id="IPR003593">
    <property type="entry name" value="AAA+_ATPase"/>
</dbReference>
<dbReference type="Pfam" id="PF02954">
    <property type="entry name" value="HTH_8"/>
    <property type="match status" value="1"/>
</dbReference>
<keyword evidence="2" id="KW-0067">ATP-binding</keyword>
<dbReference type="PROSITE" id="PS00676">
    <property type="entry name" value="SIGMA54_INTERACT_2"/>
    <property type="match status" value="1"/>
</dbReference>
<dbReference type="InterPro" id="IPR002078">
    <property type="entry name" value="Sigma_54_int"/>
</dbReference>
<dbReference type="EMBL" id="JBHRSS010000004">
    <property type="protein sequence ID" value="MFC3104350.1"/>
    <property type="molecule type" value="Genomic_DNA"/>
</dbReference>
<dbReference type="Gene3D" id="3.40.50.300">
    <property type="entry name" value="P-loop containing nucleotide triphosphate hydrolases"/>
    <property type="match status" value="1"/>
</dbReference>
<dbReference type="InterPro" id="IPR029016">
    <property type="entry name" value="GAF-like_dom_sf"/>
</dbReference>
<dbReference type="SMART" id="SM00382">
    <property type="entry name" value="AAA"/>
    <property type="match status" value="1"/>
</dbReference>
<dbReference type="CDD" id="cd00009">
    <property type="entry name" value="AAA"/>
    <property type="match status" value="1"/>
</dbReference>
<evidence type="ECO:0000256" key="3">
    <source>
        <dbReference type="ARBA" id="ARBA00023015"/>
    </source>
</evidence>
<dbReference type="PROSITE" id="PS50045">
    <property type="entry name" value="SIGMA54_INTERACT_4"/>
    <property type="match status" value="1"/>
</dbReference>
<evidence type="ECO:0000313" key="8">
    <source>
        <dbReference type="Proteomes" id="UP001595462"/>
    </source>
</evidence>
<feature type="domain" description="Sigma-54 factor interaction" evidence="6">
    <location>
        <begin position="333"/>
        <end position="560"/>
    </location>
</feature>
<gene>
    <name evidence="7" type="ORF">ACFOSU_10670</name>
</gene>
<dbReference type="PANTHER" id="PTHR32071">
    <property type="entry name" value="TRANSCRIPTIONAL REGULATORY PROTEIN"/>
    <property type="match status" value="1"/>
</dbReference>
<dbReference type="PANTHER" id="PTHR32071:SF77">
    <property type="entry name" value="TRANSCRIPTIONAL REGULATORY PROTEIN"/>
    <property type="match status" value="1"/>
</dbReference>